<sequence length="144" mass="16019">MTIMRWQDQTQKFDELVGRIYGLGPSERLCLSFLMGGPQTASVIAREIRLTPAAVTTLLDRLEQRGYVRRQSDPADRRKVMVTSDHAALALAQEVYLPMAEAGAAMLEQFSMDELQVVNRVVQAAMALQDEAAAALQERGRPRS</sequence>
<dbReference type="Gene3D" id="1.10.10.10">
    <property type="entry name" value="Winged helix-like DNA-binding domain superfamily/Winged helix DNA-binding domain"/>
    <property type="match status" value="1"/>
</dbReference>
<feature type="domain" description="HTH marR-type" evidence="1">
    <location>
        <begin position="1"/>
        <end position="127"/>
    </location>
</feature>
<organism evidence="2 3">
    <name type="scientific">Devosia salina</name>
    <dbReference type="NCBI Taxonomy" id="2860336"/>
    <lineage>
        <taxon>Bacteria</taxon>
        <taxon>Pseudomonadati</taxon>
        <taxon>Pseudomonadota</taxon>
        <taxon>Alphaproteobacteria</taxon>
        <taxon>Hyphomicrobiales</taxon>
        <taxon>Devosiaceae</taxon>
        <taxon>Devosia</taxon>
    </lineage>
</organism>
<keyword evidence="3" id="KW-1185">Reference proteome</keyword>
<dbReference type="InterPro" id="IPR000835">
    <property type="entry name" value="HTH_MarR-typ"/>
</dbReference>
<evidence type="ECO:0000313" key="3">
    <source>
        <dbReference type="Proteomes" id="UP000825799"/>
    </source>
</evidence>
<dbReference type="PANTHER" id="PTHR33164">
    <property type="entry name" value="TRANSCRIPTIONAL REGULATOR, MARR FAMILY"/>
    <property type="match status" value="1"/>
</dbReference>
<evidence type="ECO:0000259" key="1">
    <source>
        <dbReference type="PROSITE" id="PS50995"/>
    </source>
</evidence>
<dbReference type="PANTHER" id="PTHR33164:SF106">
    <property type="entry name" value="TRANSCRIPTIONAL REGULATORY PROTEIN"/>
    <property type="match status" value="1"/>
</dbReference>
<dbReference type="InterPro" id="IPR036388">
    <property type="entry name" value="WH-like_DNA-bd_sf"/>
</dbReference>
<dbReference type="CDD" id="cd00090">
    <property type="entry name" value="HTH_ARSR"/>
    <property type="match status" value="1"/>
</dbReference>
<dbReference type="InterPro" id="IPR036390">
    <property type="entry name" value="WH_DNA-bd_sf"/>
</dbReference>
<protein>
    <submittedName>
        <fullName evidence="2">MarR family transcriptional regulator</fullName>
    </submittedName>
</protein>
<dbReference type="PRINTS" id="PR00598">
    <property type="entry name" value="HTHMARR"/>
</dbReference>
<evidence type="ECO:0000313" key="2">
    <source>
        <dbReference type="EMBL" id="QYO79130.1"/>
    </source>
</evidence>
<dbReference type="InterPro" id="IPR039422">
    <property type="entry name" value="MarR/SlyA-like"/>
</dbReference>
<dbReference type="SMART" id="SM00347">
    <property type="entry name" value="HTH_MARR"/>
    <property type="match status" value="1"/>
</dbReference>
<accession>A0ABX8WQ51</accession>
<dbReference type="Proteomes" id="UP000825799">
    <property type="component" value="Chromosome"/>
</dbReference>
<reference evidence="2 3" key="1">
    <citation type="submission" date="2021-08" db="EMBL/GenBank/DDBJ databases">
        <title>Devosia salina sp. nov., isolated from the South China Sea sediment.</title>
        <authorList>
            <person name="Zhou Z."/>
        </authorList>
    </citation>
    <scope>NUCLEOTIDE SEQUENCE [LARGE SCALE GENOMIC DNA]</scope>
    <source>
        <strain evidence="2 3">SCS-3</strain>
    </source>
</reference>
<gene>
    <name evidence="2" type="ORF">K1X15_16200</name>
</gene>
<proteinExistence type="predicted"/>
<dbReference type="Pfam" id="PF12802">
    <property type="entry name" value="MarR_2"/>
    <property type="match status" value="1"/>
</dbReference>
<dbReference type="SUPFAM" id="SSF46785">
    <property type="entry name" value="Winged helix' DNA-binding domain"/>
    <property type="match status" value="1"/>
</dbReference>
<name>A0ABX8WQ51_9HYPH</name>
<dbReference type="EMBL" id="CP080590">
    <property type="protein sequence ID" value="QYO79130.1"/>
    <property type="molecule type" value="Genomic_DNA"/>
</dbReference>
<dbReference type="InterPro" id="IPR011991">
    <property type="entry name" value="ArsR-like_HTH"/>
</dbReference>
<dbReference type="PROSITE" id="PS50995">
    <property type="entry name" value="HTH_MARR_2"/>
    <property type="match status" value="1"/>
</dbReference>